<dbReference type="FunFam" id="3.30.160.60:FF:000125">
    <property type="entry name" value="Putative zinc finger protein 143"/>
    <property type="match status" value="1"/>
</dbReference>
<evidence type="ECO:0000256" key="6">
    <source>
        <dbReference type="ARBA" id="ARBA00023242"/>
    </source>
</evidence>
<dbReference type="PANTHER" id="PTHR23235">
    <property type="entry name" value="KRUEPPEL-LIKE TRANSCRIPTION FACTOR"/>
    <property type="match status" value="1"/>
</dbReference>
<keyword evidence="2" id="KW-0479">Metal-binding</keyword>
<dbReference type="FunFam" id="3.30.160.60:FF:001110">
    <property type="entry name" value="Krueppel factor 13"/>
    <property type="match status" value="1"/>
</dbReference>
<evidence type="ECO:0000256" key="5">
    <source>
        <dbReference type="ARBA" id="ARBA00022833"/>
    </source>
</evidence>
<dbReference type="GO" id="GO:0008270">
    <property type="term" value="F:zinc ion binding"/>
    <property type="evidence" value="ECO:0007669"/>
    <property type="project" value="UniProtKB-KW"/>
</dbReference>
<keyword evidence="6" id="KW-0539">Nucleus</keyword>
<evidence type="ECO:0000256" key="3">
    <source>
        <dbReference type="ARBA" id="ARBA00022737"/>
    </source>
</evidence>
<evidence type="ECO:0000259" key="8">
    <source>
        <dbReference type="PROSITE" id="PS50157"/>
    </source>
</evidence>
<dbReference type="VEuPathDB" id="VectorBase:PPAPM1_010285"/>
<feature type="domain" description="C2H2-type" evidence="8">
    <location>
        <begin position="333"/>
        <end position="360"/>
    </location>
</feature>
<dbReference type="PROSITE" id="PS50157">
    <property type="entry name" value="ZINC_FINGER_C2H2_2"/>
    <property type="match status" value="3"/>
</dbReference>
<reference evidence="9" key="1">
    <citation type="submission" date="2022-08" db="UniProtKB">
        <authorList>
            <consortium name="EnsemblMetazoa"/>
        </authorList>
    </citation>
    <scope>IDENTIFICATION</scope>
    <source>
        <strain evidence="9">Israel</strain>
    </source>
</reference>
<keyword evidence="5" id="KW-0862">Zinc</keyword>
<accession>A0A1B0D6Y4</accession>
<dbReference type="PANTHER" id="PTHR23235:SF174">
    <property type="entry name" value="CABUT, ISOFORM A"/>
    <property type="match status" value="1"/>
</dbReference>
<comment type="subcellular location">
    <subcellularLocation>
        <location evidence="1">Nucleus</location>
    </subcellularLocation>
</comment>
<name>A0A1B0D6Y4_PHLPP</name>
<evidence type="ECO:0000256" key="7">
    <source>
        <dbReference type="SAM" id="MobiDB-lite"/>
    </source>
</evidence>
<dbReference type="GO" id="GO:0005634">
    <property type="term" value="C:nucleus"/>
    <property type="evidence" value="ECO:0007669"/>
    <property type="project" value="UniProtKB-SubCell"/>
</dbReference>
<keyword evidence="3" id="KW-0677">Repeat</keyword>
<proteinExistence type="predicted"/>
<dbReference type="SMART" id="SM00355">
    <property type="entry name" value="ZnF_C2H2"/>
    <property type="match status" value="3"/>
</dbReference>
<dbReference type="InterPro" id="IPR036236">
    <property type="entry name" value="Znf_C2H2_sf"/>
</dbReference>
<dbReference type="SUPFAM" id="SSF57667">
    <property type="entry name" value="beta-beta-alpha zinc fingers"/>
    <property type="match status" value="2"/>
</dbReference>
<evidence type="ECO:0000256" key="1">
    <source>
        <dbReference type="ARBA" id="ARBA00004123"/>
    </source>
</evidence>
<feature type="domain" description="C2H2-type" evidence="8">
    <location>
        <begin position="303"/>
        <end position="332"/>
    </location>
</feature>
<dbReference type="GO" id="GO:0000981">
    <property type="term" value="F:DNA-binding transcription factor activity, RNA polymerase II-specific"/>
    <property type="evidence" value="ECO:0007669"/>
    <property type="project" value="TreeGrafter"/>
</dbReference>
<dbReference type="InterPro" id="IPR013087">
    <property type="entry name" value="Znf_C2H2_type"/>
</dbReference>
<dbReference type="Gene3D" id="3.30.160.60">
    <property type="entry name" value="Classic Zinc Finger"/>
    <property type="match status" value="3"/>
</dbReference>
<feature type="compositionally biased region" description="Polar residues" evidence="7">
    <location>
        <begin position="364"/>
        <end position="375"/>
    </location>
</feature>
<keyword evidence="10" id="KW-1185">Reference proteome</keyword>
<dbReference type="VEuPathDB" id="VectorBase:PPAI003307"/>
<feature type="region of interest" description="Disordered" evidence="7">
    <location>
        <begin position="37"/>
        <end position="87"/>
    </location>
</feature>
<dbReference type="GO" id="GO:0000978">
    <property type="term" value="F:RNA polymerase II cis-regulatory region sequence-specific DNA binding"/>
    <property type="evidence" value="ECO:0007669"/>
    <property type="project" value="TreeGrafter"/>
</dbReference>
<sequence length="375" mass="41891">MPDSGLLLSPPATPPLAEESKHVDDSIRRCLKRKLESVLPKGIVTPNPSDTEDDSDLPPRKRQYAREQSFTTSLTPPPSEDEDTREFRLTKDFISRITEAANEIYGPETATLQQQQQRASVIMRANRDGTVKPELPPSEPESFDTFNVFRSVKYKIGRHNQPMVTPAVAPPAPVVVPPSEEPVEQIRKSATPIEPSPVAALPAPASPQTSKPVQLPAIAPKLPPQGFLITATSSSGNILPAGQYVIFQTLSPIVPAKTVSASSSPPPERRRIFECEYPNCGKNYFKSSHLKAHKRIHTGERPFICKFEGCNRRFSRSDELSRHKRTHTGEKKFACPVCQRRFMRSDHLSKHVKRHSKDKKSDKMQNQQKSVKVIS</sequence>
<dbReference type="Pfam" id="PF00096">
    <property type="entry name" value="zf-C2H2"/>
    <property type="match status" value="3"/>
</dbReference>
<dbReference type="Proteomes" id="UP000092462">
    <property type="component" value="Unassembled WGS sequence"/>
</dbReference>
<keyword evidence="4" id="KW-0863">Zinc-finger</keyword>
<evidence type="ECO:0000256" key="4">
    <source>
        <dbReference type="ARBA" id="ARBA00022771"/>
    </source>
</evidence>
<protein>
    <recommendedName>
        <fullName evidence="8">C2H2-type domain-containing protein</fullName>
    </recommendedName>
</protein>
<feature type="region of interest" description="Disordered" evidence="7">
    <location>
        <begin position="1"/>
        <end position="25"/>
    </location>
</feature>
<evidence type="ECO:0000313" key="10">
    <source>
        <dbReference type="Proteomes" id="UP000092462"/>
    </source>
</evidence>
<feature type="domain" description="C2H2-type" evidence="8">
    <location>
        <begin position="273"/>
        <end position="302"/>
    </location>
</feature>
<evidence type="ECO:0000256" key="2">
    <source>
        <dbReference type="ARBA" id="ARBA00022723"/>
    </source>
</evidence>
<feature type="compositionally biased region" description="Low complexity" evidence="7">
    <location>
        <begin position="1"/>
        <end position="10"/>
    </location>
</feature>
<feature type="region of interest" description="Disordered" evidence="7">
    <location>
        <begin position="346"/>
        <end position="375"/>
    </location>
</feature>
<dbReference type="PROSITE" id="PS00028">
    <property type="entry name" value="ZINC_FINGER_C2H2_1"/>
    <property type="match status" value="3"/>
</dbReference>
<dbReference type="FunFam" id="3.30.160.60:FF:000018">
    <property type="entry name" value="Krueppel-like factor 15"/>
    <property type="match status" value="1"/>
</dbReference>
<evidence type="ECO:0000313" key="9">
    <source>
        <dbReference type="EnsemblMetazoa" id="PPAI003307-PA"/>
    </source>
</evidence>
<dbReference type="AlphaFoldDB" id="A0A1B0D6Y4"/>
<dbReference type="EMBL" id="AJVK01003800">
    <property type="status" value="NOT_ANNOTATED_CDS"/>
    <property type="molecule type" value="Genomic_DNA"/>
</dbReference>
<organism evidence="9 10">
    <name type="scientific">Phlebotomus papatasi</name>
    <name type="common">Sandfly</name>
    <dbReference type="NCBI Taxonomy" id="29031"/>
    <lineage>
        <taxon>Eukaryota</taxon>
        <taxon>Metazoa</taxon>
        <taxon>Ecdysozoa</taxon>
        <taxon>Arthropoda</taxon>
        <taxon>Hexapoda</taxon>
        <taxon>Insecta</taxon>
        <taxon>Pterygota</taxon>
        <taxon>Neoptera</taxon>
        <taxon>Endopterygota</taxon>
        <taxon>Diptera</taxon>
        <taxon>Nematocera</taxon>
        <taxon>Psychodoidea</taxon>
        <taxon>Psychodidae</taxon>
        <taxon>Phlebotomus</taxon>
        <taxon>Phlebotomus</taxon>
    </lineage>
</organism>
<dbReference type="EnsemblMetazoa" id="PPAI003307-RA">
    <property type="protein sequence ID" value="PPAI003307-PA"/>
    <property type="gene ID" value="PPAI003307"/>
</dbReference>